<dbReference type="EMBL" id="CP034550">
    <property type="protein sequence ID" value="QFZ20842.1"/>
    <property type="molecule type" value="Genomic_DNA"/>
</dbReference>
<proteinExistence type="predicted"/>
<keyword evidence="1" id="KW-0732">Signal</keyword>
<keyword evidence="3" id="KW-1185">Reference proteome</keyword>
<dbReference type="InterPro" id="IPR036278">
    <property type="entry name" value="Sialidase_sf"/>
</dbReference>
<sequence>MRMNPRTRWTAPVLAVTAILLASAAAPASAATTTALGAPQVVPIPDSQVRWYANDSTFPYLPDAAGTANLAFWVDGVDYRSTGQTLDTMSPVDPTTAVLGAGPRGSFDGNGAWLFQAVRDPGDPSGAIYGFYHAEDHVFADGVTGYEYNSTGLAVSTDDGVTWTKKGQIIGTPQPQKAQNGGYEINSVVYDPVGKRWLGIGHGVAYASTDPGAAPGTWKGWDGSAFTVPMPTATDAGKLKPLSTLGSDISGSDLTWNTHLDRFVLLYQNWGDDTHVYAKTSTDGITWGPATTLLTADAGKTVGYPQLIGASSSETGQQATLVYEQWPSTTGRNRDMIERTVQFTG</sequence>
<dbReference type="RefSeq" id="WP_033433840.1">
    <property type="nucleotide sequence ID" value="NZ_CP034550.1"/>
</dbReference>
<evidence type="ECO:0000313" key="3">
    <source>
        <dbReference type="Proteomes" id="UP000325787"/>
    </source>
</evidence>
<dbReference type="InterPro" id="IPR023296">
    <property type="entry name" value="Glyco_hydro_beta-prop_sf"/>
</dbReference>
<dbReference type="KEGG" id="ssyi:EKG83_28695"/>
<dbReference type="OrthoDB" id="1849628at2"/>
<evidence type="ECO:0008006" key="4">
    <source>
        <dbReference type="Google" id="ProtNLM"/>
    </source>
</evidence>
<gene>
    <name evidence="2" type="ORF">EKG83_28695</name>
</gene>
<accession>A0A5Q0H526</accession>
<dbReference type="Proteomes" id="UP000325787">
    <property type="component" value="Chromosome"/>
</dbReference>
<dbReference type="Gene3D" id="2.115.10.20">
    <property type="entry name" value="Glycosyl hydrolase domain, family 43"/>
    <property type="match status" value="1"/>
</dbReference>
<organism evidence="2 3">
    <name type="scientific">Saccharothrix syringae</name>
    <name type="common">Nocardiopsis syringae</name>
    <dbReference type="NCBI Taxonomy" id="103733"/>
    <lineage>
        <taxon>Bacteria</taxon>
        <taxon>Bacillati</taxon>
        <taxon>Actinomycetota</taxon>
        <taxon>Actinomycetes</taxon>
        <taxon>Pseudonocardiales</taxon>
        <taxon>Pseudonocardiaceae</taxon>
        <taxon>Saccharothrix</taxon>
    </lineage>
</organism>
<feature type="signal peptide" evidence="1">
    <location>
        <begin position="1"/>
        <end position="30"/>
    </location>
</feature>
<reference evidence="3" key="1">
    <citation type="journal article" date="2021" name="Curr. Microbiol.">
        <title>Complete genome of nocamycin-producing strain Saccharothrix syringae NRRL B-16468 reveals the biosynthetic potential for secondary metabolites.</title>
        <authorList>
            <person name="Mo X."/>
            <person name="Yang S."/>
        </authorList>
    </citation>
    <scope>NUCLEOTIDE SEQUENCE [LARGE SCALE GENOMIC DNA]</scope>
    <source>
        <strain evidence="3">ATCC 51364 / DSM 43886 / JCM 6844 / KCTC 9398 / NBRC 14523 / NRRL B-16468 / INA 2240</strain>
    </source>
</reference>
<name>A0A5Q0H526_SACSY</name>
<protein>
    <recommendedName>
        <fullName evidence="4">Glycosyl hydrolase family 32</fullName>
    </recommendedName>
</protein>
<evidence type="ECO:0000313" key="2">
    <source>
        <dbReference type="EMBL" id="QFZ20842.1"/>
    </source>
</evidence>
<evidence type="ECO:0000256" key="1">
    <source>
        <dbReference type="SAM" id="SignalP"/>
    </source>
</evidence>
<feature type="chain" id="PRO_5024991510" description="Glycosyl hydrolase family 32" evidence="1">
    <location>
        <begin position="31"/>
        <end position="345"/>
    </location>
</feature>
<dbReference type="AlphaFoldDB" id="A0A5Q0H526"/>
<dbReference type="SUPFAM" id="SSF50939">
    <property type="entry name" value="Sialidases"/>
    <property type="match status" value="1"/>
</dbReference>